<feature type="compositionally biased region" description="Polar residues" evidence="6">
    <location>
        <begin position="209"/>
        <end position="219"/>
    </location>
</feature>
<evidence type="ECO:0000256" key="4">
    <source>
        <dbReference type="ARBA" id="ARBA00023163"/>
    </source>
</evidence>
<evidence type="ECO:0000256" key="2">
    <source>
        <dbReference type="ARBA" id="ARBA00023015"/>
    </source>
</evidence>
<reference evidence="8" key="2">
    <citation type="journal article" date="2020" name="Nat. Commun.">
        <title>Large-scale genome sequencing of mycorrhizal fungi provides insights into the early evolution of symbiotic traits.</title>
        <authorList>
            <person name="Miyauchi S."/>
            <person name="Kiss E."/>
            <person name="Kuo A."/>
            <person name="Drula E."/>
            <person name="Kohler A."/>
            <person name="Sanchez-Garcia M."/>
            <person name="Morin E."/>
            <person name="Andreopoulos B."/>
            <person name="Barry K.W."/>
            <person name="Bonito G."/>
            <person name="Buee M."/>
            <person name="Carver A."/>
            <person name="Chen C."/>
            <person name="Cichocki N."/>
            <person name="Clum A."/>
            <person name="Culley D."/>
            <person name="Crous P.W."/>
            <person name="Fauchery L."/>
            <person name="Girlanda M."/>
            <person name="Hayes R.D."/>
            <person name="Keri Z."/>
            <person name="LaButti K."/>
            <person name="Lipzen A."/>
            <person name="Lombard V."/>
            <person name="Magnuson J."/>
            <person name="Maillard F."/>
            <person name="Murat C."/>
            <person name="Nolan M."/>
            <person name="Ohm R.A."/>
            <person name="Pangilinan J."/>
            <person name="Pereira M.F."/>
            <person name="Perotto S."/>
            <person name="Peter M."/>
            <person name="Pfister S."/>
            <person name="Riley R."/>
            <person name="Sitrit Y."/>
            <person name="Stielow J.B."/>
            <person name="Szollosi G."/>
            <person name="Zifcakova L."/>
            <person name="Stursova M."/>
            <person name="Spatafora J.W."/>
            <person name="Tedersoo L."/>
            <person name="Vaario L.M."/>
            <person name="Yamada A."/>
            <person name="Yan M."/>
            <person name="Wang P."/>
            <person name="Xu J."/>
            <person name="Bruns T."/>
            <person name="Baldrian P."/>
            <person name="Vilgalys R."/>
            <person name="Dunand C."/>
            <person name="Henrissat B."/>
            <person name="Grigoriev I.V."/>
            <person name="Hibbett D."/>
            <person name="Nagy L.G."/>
            <person name="Martin F.M."/>
        </authorList>
    </citation>
    <scope>NUCLEOTIDE SEQUENCE</scope>
    <source>
        <strain evidence="8">Prilba</strain>
    </source>
</reference>
<reference evidence="8" key="1">
    <citation type="submission" date="2019-10" db="EMBL/GenBank/DDBJ databases">
        <authorList>
            <consortium name="DOE Joint Genome Institute"/>
            <person name="Kuo A."/>
            <person name="Miyauchi S."/>
            <person name="Kiss E."/>
            <person name="Drula E."/>
            <person name="Kohler A."/>
            <person name="Sanchez-Garcia M."/>
            <person name="Andreopoulos B."/>
            <person name="Barry K.W."/>
            <person name="Bonito G."/>
            <person name="Buee M."/>
            <person name="Carver A."/>
            <person name="Chen C."/>
            <person name="Cichocki N."/>
            <person name="Clum A."/>
            <person name="Culley D."/>
            <person name="Crous P.W."/>
            <person name="Fauchery L."/>
            <person name="Girlanda M."/>
            <person name="Hayes R."/>
            <person name="Keri Z."/>
            <person name="LaButti K."/>
            <person name="Lipzen A."/>
            <person name="Lombard V."/>
            <person name="Magnuson J."/>
            <person name="Maillard F."/>
            <person name="Morin E."/>
            <person name="Murat C."/>
            <person name="Nolan M."/>
            <person name="Ohm R."/>
            <person name="Pangilinan J."/>
            <person name="Pereira M."/>
            <person name="Perotto S."/>
            <person name="Peter M."/>
            <person name="Riley R."/>
            <person name="Sitrit Y."/>
            <person name="Stielow B."/>
            <person name="Szollosi G."/>
            <person name="Zifcakova L."/>
            <person name="Stursova M."/>
            <person name="Spatafora J.W."/>
            <person name="Tedersoo L."/>
            <person name="Vaario L.-M."/>
            <person name="Yamada A."/>
            <person name="Yan M."/>
            <person name="Wang P."/>
            <person name="Xu J."/>
            <person name="Bruns T."/>
            <person name="Baldrian P."/>
            <person name="Vilgalys R."/>
            <person name="Henrissat B."/>
            <person name="Grigoriev I.V."/>
            <person name="Hibbett D."/>
            <person name="Nagy L.G."/>
            <person name="Martin F.M."/>
        </authorList>
    </citation>
    <scope>NUCLEOTIDE SEQUENCE</scope>
    <source>
        <strain evidence="8">Prilba</strain>
    </source>
</reference>
<feature type="domain" description="BHLH" evidence="7">
    <location>
        <begin position="212"/>
        <end position="299"/>
    </location>
</feature>
<evidence type="ECO:0000313" key="9">
    <source>
        <dbReference type="Proteomes" id="UP000759537"/>
    </source>
</evidence>
<name>A0A9P5N4G8_9AGAM</name>
<evidence type="ECO:0000256" key="6">
    <source>
        <dbReference type="SAM" id="MobiDB-lite"/>
    </source>
</evidence>
<dbReference type="Gene3D" id="4.10.280.10">
    <property type="entry name" value="Helix-loop-helix DNA-binding domain"/>
    <property type="match status" value="1"/>
</dbReference>
<feature type="region of interest" description="Disordered" evidence="6">
    <location>
        <begin position="318"/>
        <end position="362"/>
    </location>
</feature>
<dbReference type="GO" id="GO:0000978">
    <property type="term" value="F:RNA polymerase II cis-regulatory region sequence-specific DNA binding"/>
    <property type="evidence" value="ECO:0007669"/>
    <property type="project" value="TreeGrafter"/>
</dbReference>
<dbReference type="EMBL" id="WHVB01000002">
    <property type="protein sequence ID" value="KAF8486020.1"/>
    <property type="molecule type" value="Genomic_DNA"/>
</dbReference>
<dbReference type="SUPFAM" id="SSF47459">
    <property type="entry name" value="HLH, helix-loop-helix DNA-binding domain"/>
    <property type="match status" value="1"/>
</dbReference>
<dbReference type="AlphaFoldDB" id="A0A9P5N4G8"/>
<dbReference type="PANTHER" id="PTHR15741">
    <property type="entry name" value="BASIC HELIX-LOOP-HELIX ZIP TRANSCRIPTION FACTOR"/>
    <property type="match status" value="1"/>
</dbReference>
<dbReference type="OrthoDB" id="5778525at2759"/>
<feature type="compositionally biased region" description="Low complexity" evidence="6">
    <location>
        <begin position="127"/>
        <end position="179"/>
    </location>
</feature>
<dbReference type="InterPro" id="IPR011598">
    <property type="entry name" value="bHLH_dom"/>
</dbReference>
<protein>
    <recommendedName>
        <fullName evidence="7">BHLH domain-containing protein</fullName>
    </recommendedName>
</protein>
<dbReference type="GO" id="GO:0000981">
    <property type="term" value="F:DNA-binding transcription factor activity, RNA polymerase II-specific"/>
    <property type="evidence" value="ECO:0007669"/>
    <property type="project" value="TreeGrafter"/>
</dbReference>
<gene>
    <name evidence="8" type="ORF">DFH94DRAFT_688390</name>
</gene>
<proteinExistence type="predicted"/>
<keyword evidence="9" id="KW-1185">Reference proteome</keyword>
<keyword evidence="4" id="KW-0804">Transcription</keyword>
<evidence type="ECO:0000256" key="5">
    <source>
        <dbReference type="ARBA" id="ARBA00023242"/>
    </source>
</evidence>
<dbReference type="InterPro" id="IPR036638">
    <property type="entry name" value="HLH_DNA-bd_sf"/>
</dbReference>
<dbReference type="PROSITE" id="PS50888">
    <property type="entry name" value="BHLH"/>
    <property type="match status" value="1"/>
</dbReference>
<feature type="compositionally biased region" description="Low complexity" evidence="6">
    <location>
        <begin position="322"/>
        <end position="334"/>
    </location>
</feature>
<keyword evidence="2" id="KW-0805">Transcription regulation</keyword>
<feature type="region of interest" description="Disordered" evidence="6">
    <location>
        <begin position="126"/>
        <end position="225"/>
    </location>
</feature>
<feature type="compositionally biased region" description="Basic and acidic residues" evidence="6">
    <location>
        <begin position="268"/>
        <end position="282"/>
    </location>
</feature>
<dbReference type="GO" id="GO:0005634">
    <property type="term" value="C:nucleus"/>
    <property type="evidence" value="ECO:0007669"/>
    <property type="project" value="UniProtKB-SubCell"/>
</dbReference>
<evidence type="ECO:0000259" key="7">
    <source>
        <dbReference type="PROSITE" id="PS50888"/>
    </source>
</evidence>
<feature type="compositionally biased region" description="Acidic residues" evidence="6">
    <location>
        <begin position="347"/>
        <end position="362"/>
    </location>
</feature>
<evidence type="ECO:0000313" key="8">
    <source>
        <dbReference type="EMBL" id="KAF8486020.1"/>
    </source>
</evidence>
<comment type="caution">
    <text evidence="8">The sequence shown here is derived from an EMBL/GenBank/DDBJ whole genome shotgun (WGS) entry which is preliminary data.</text>
</comment>
<feature type="compositionally biased region" description="Polar residues" evidence="6">
    <location>
        <begin position="186"/>
        <end position="201"/>
    </location>
</feature>
<dbReference type="Pfam" id="PF00010">
    <property type="entry name" value="HLH"/>
    <property type="match status" value="1"/>
</dbReference>
<accession>A0A9P5N4G8</accession>
<keyword evidence="3" id="KW-0238">DNA-binding</keyword>
<evidence type="ECO:0000256" key="3">
    <source>
        <dbReference type="ARBA" id="ARBA00023125"/>
    </source>
</evidence>
<dbReference type="GO" id="GO:0046983">
    <property type="term" value="F:protein dimerization activity"/>
    <property type="evidence" value="ECO:0007669"/>
    <property type="project" value="InterPro"/>
</dbReference>
<dbReference type="InterPro" id="IPR052207">
    <property type="entry name" value="Max-like/E-box_TFs"/>
</dbReference>
<organism evidence="8 9">
    <name type="scientific">Russula ochroleuca</name>
    <dbReference type="NCBI Taxonomy" id="152965"/>
    <lineage>
        <taxon>Eukaryota</taxon>
        <taxon>Fungi</taxon>
        <taxon>Dikarya</taxon>
        <taxon>Basidiomycota</taxon>
        <taxon>Agaricomycotina</taxon>
        <taxon>Agaricomycetes</taxon>
        <taxon>Russulales</taxon>
        <taxon>Russulaceae</taxon>
        <taxon>Russula</taxon>
    </lineage>
</organism>
<sequence length="362" mass="38616">MSLLTPSESHAFQSFLSSIDYDYSIVESLVASADWTSVPDDIGIPVPHAGPAKEALAKATKDLITLPPASSSASNTWEPAELKDVTFFKPWRLSHSPTTSGSHPTAPQDVPRQRNEFDHLQGIVNNASSSSHSRPAASRLQRSPTSASSSSSSATTLAGPSCPLPSKRSLSEDSSSSSTSHKRQRPSPSRTGASTPSQAVSGNKPALLSASQKKANHIQSEQKRRANIRRGYEALCETVPALREAIRAEEEASSGLGSGGKKRRTRGRVGDDGERVDGRAGPRSENIVLAKTVEYIQQLLGDRQHLTERLQRARAMLPPGHPVLGLAGPPGDLPLWEREWTGGLDAKDDDDAGDASGDDDEP</sequence>
<feature type="region of interest" description="Disordered" evidence="6">
    <location>
        <begin position="249"/>
        <end position="283"/>
    </location>
</feature>
<evidence type="ECO:0000256" key="1">
    <source>
        <dbReference type="ARBA" id="ARBA00004123"/>
    </source>
</evidence>
<keyword evidence="5" id="KW-0539">Nucleus</keyword>
<dbReference type="Proteomes" id="UP000759537">
    <property type="component" value="Unassembled WGS sequence"/>
</dbReference>
<dbReference type="PANTHER" id="PTHR15741:SF27">
    <property type="entry name" value="TRANSCRIPTION FACTOR AP-4"/>
    <property type="match status" value="1"/>
</dbReference>
<comment type="subcellular location">
    <subcellularLocation>
        <location evidence="1">Nucleus</location>
    </subcellularLocation>
</comment>